<gene>
    <name evidence="2" type="ORF">ILEXP_LOCUS50888</name>
    <name evidence="1" type="ORF">ILEXP_LOCUS8946</name>
</gene>
<name>A0ABC8R8P4_9AQUA</name>
<proteinExistence type="predicted"/>
<accession>A0ABC8R8P4</accession>
<sequence>MSDLAMYLEQIIREAHAHPAVNGIVLWASWKPIGCYEMCLTDNNFKNLPTGDVVDKIIWEWTHKGLSGITDVDGYFESSLFHGDYEVTVTHRDVLGGSSLAQSFKVTPTENSHKPLHVKVSA</sequence>
<dbReference type="PANTHER" id="PTHR31490:SF2">
    <property type="entry name" value="GLYCOSYL HYDROLASE FAMILY 10 PROTEIN"/>
    <property type="match status" value="1"/>
</dbReference>
<comment type="caution">
    <text evidence="1">The sequence shown here is derived from an EMBL/GenBank/DDBJ whole genome shotgun (WGS) entry which is preliminary data.</text>
</comment>
<dbReference type="SUPFAM" id="SSF51445">
    <property type="entry name" value="(Trans)glycosidases"/>
    <property type="match status" value="1"/>
</dbReference>
<evidence type="ECO:0000313" key="1">
    <source>
        <dbReference type="EMBL" id="CAK9141366.1"/>
    </source>
</evidence>
<dbReference type="PANTHER" id="PTHR31490">
    <property type="entry name" value="GLYCOSYL HYDROLASE"/>
    <property type="match status" value="1"/>
</dbReference>
<dbReference type="EMBL" id="CAUOFW020007847">
    <property type="protein sequence ID" value="CAK9180861.1"/>
    <property type="molecule type" value="Genomic_DNA"/>
</dbReference>
<evidence type="ECO:0000313" key="3">
    <source>
        <dbReference type="Proteomes" id="UP001642360"/>
    </source>
</evidence>
<protein>
    <recommendedName>
        <fullName evidence="4">GH10 domain-containing protein</fullName>
    </recommendedName>
</protein>
<dbReference type="InterPro" id="IPR017853">
    <property type="entry name" value="GH"/>
</dbReference>
<evidence type="ECO:0000313" key="2">
    <source>
        <dbReference type="EMBL" id="CAK9180861.1"/>
    </source>
</evidence>
<dbReference type="EMBL" id="CAUOFW020001128">
    <property type="protein sequence ID" value="CAK9141366.1"/>
    <property type="molecule type" value="Genomic_DNA"/>
</dbReference>
<dbReference type="InterPro" id="IPR044846">
    <property type="entry name" value="GH10"/>
</dbReference>
<organism evidence="1 3">
    <name type="scientific">Ilex paraguariensis</name>
    <name type="common">yerba mate</name>
    <dbReference type="NCBI Taxonomy" id="185542"/>
    <lineage>
        <taxon>Eukaryota</taxon>
        <taxon>Viridiplantae</taxon>
        <taxon>Streptophyta</taxon>
        <taxon>Embryophyta</taxon>
        <taxon>Tracheophyta</taxon>
        <taxon>Spermatophyta</taxon>
        <taxon>Magnoliopsida</taxon>
        <taxon>eudicotyledons</taxon>
        <taxon>Gunneridae</taxon>
        <taxon>Pentapetalae</taxon>
        <taxon>asterids</taxon>
        <taxon>campanulids</taxon>
        <taxon>Aquifoliales</taxon>
        <taxon>Aquifoliaceae</taxon>
        <taxon>Ilex</taxon>
    </lineage>
</organism>
<evidence type="ECO:0008006" key="4">
    <source>
        <dbReference type="Google" id="ProtNLM"/>
    </source>
</evidence>
<reference evidence="1 3" key="1">
    <citation type="submission" date="2024-02" db="EMBL/GenBank/DDBJ databases">
        <authorList>
            <person name="Vignale AGUSTIN F."/>
            <person name="Sosa J E."/>
            <person name="Modenutti C."/>
        </authorList>
    </citation>
    <scope>NUCLEOTIDE SEQUENCE [LARGE SCALE GENOMIC DNA]</scope>
</reference>
<keyword evidence="3" id="KW-1185">Reference proteome</keyword>
<dbReference type="AlphaFoldDB" id="A0ABC8R8P4"/>
<dbReference type="Proteomes" id="UP001642360">
    <property type="component" value="Unassembled WGS sequence"/>
</dbReference>